<proteinExistence type="predicted"/>
<comment type="caution">
    <text evidence="3">The sequence shown here is derived from an EMBL/GenBank/DDBJ whole genome shotgun (WGS) entry which is preliminary data.</text>
</comment>
<dbReference type="InterPro" id="IPR025421">
    <property type="entry name" value="DUF4148"/>
</dbReference>
<feature type="region of interest" description="Disordered" evidence="1">
    <location>
        <begin position="96"/>
        <end position="120"/>
    </location>
</feature>
<evidence type="ECO:0000256" key="2">
    <source>
        <dbReference type="SAM" id="SignalP"/>
    </source>
</evidence>
<dbReference type="EMBL" id="JAUJQL010000004">
    <property type="protein sequence ID" value="MDN7522768.1"/>
    <property type="molecule type" value="Genomic_DNA"/>
</dbReference>
<organism evidence="3 4">
    <name type="scientific">Burkholderia orbicola</name>
    <dbReference type="NCBI Taxonomy" id="2978683"/>
    <lineage>
        <taxon>Bacteria</taxon>
        <taxon>Pseudomonadati</taxon>
        <taxon>Pseudomonadota</taxon>
        <taxon>Betaproteobacteria</taxon>
        <taxon>Burkholderiales</taxon>
        <taxon>Burkholderiaceae</taxon>
        <taxon>Burkholderia</taxon>
        <taxon>Burkholderia cepacia complex</taxon>
    </lineage>
</organism>
<keyword evidence="4" id="KW-1185">Reference proteome</keyword>
<protein>
    <submittedName>
        <fullName evidence="3">DUF4148 domain-containing protein</fullName>
    </submittedName>
</protein>
<sequence length="137" mass="14317">MAVLATTSTWSTVVAAHSTRQVPTMKTLVSSTLAALILSAPALSFAQQADHPLTRADVKAEMARLAAVGYTPALDHNQYPAAILAAEQRVRENAVAQSAPNAAPTADNTGYGSEARTSGESGRAMIINGRNSIYRGH</sequence>
<dbReference type="Proteomes" id="UP001172217">
    <property type="component" value="Unassembled WGS sequence"/>
</dbReference>
<evidence type="ECO:0000313" key="3">
    <source>
        <dbReference type="EMBL" id="MDN7522768.1"/>
    </source>
</evidence>
<evidence type="ECO:0000313" key="4">
    <source>
        <dbReference type="Proteomes" id="UP001172217"/>
    </source>
</evidence>
<dbReference type="Pfam" id="PF13663">
    <property type="entry name" value="DUF4148"/>
    <property type="match status" value="1"/>
</dbReference>
<evidence type="ECO:0000256" key="1">
    <source>
        <dbReference type="SAM" id="MobiDB-lite"/>
    </source>
</evidence>
<feature type="signal peptide" evidence="2">
    <location>
        <begin position="1"/>
        <end position="46"/>
    </location>
</feature>
<name>A0ABT8NMI0_9BURK</name>
<keyword evidence="2" id="KW-0732">Signal</keyword>
<gene>
    <name evidence="3" type="ORF">QZM70_07460</name>
</gene>
<feature type="chain" id="PRO_5046470113" evidence="2">
    <location>
        <begin position="47"/>
        <end position="137"/>
    </location>
</feature>
<accession>A0ABT8NMI0</accession>
<reference evidence="3" key="1">
    <citation type="submission" date="2023-07" db="EMBL/GenBank/DDBJ databases">
        <title>A collection of bacterial strains from the Burkholderia cepacia Research Laboratory and Repository.</title>
        <authorList>
            <person name="Lipuma J."/>
            <person name="Spilker T."/>
            <person name="Caverly L."/>
        </authorList>
    </citation>
    <scope>NUCLEOTIDE SEQUENCE</scope>
    <source>
        <strain evidence="3">AU45194</strain>
    </source>
</reference>